<name>A0A939IIL4_9GAMM</name>
<gene>
    <name evidence="2" type="ORF">JYP50_09065</name>
</gene>
<reference evidence="2" key="1">
    <citation type="submission" date="2021-02" db="EMBL/GenBank/DDBJ databases">
        <title>PHA producing bacteria isolated from coastal sediment in Guangdong, Shenzhen.</title>
        <authorList>
            <person name="Zheng W."/>
            <person name="Yu S."/>
            <person name="Huang Y."/>
        </authorList>
    </citation>
    <scope>NUCLEOTIDE SEQUENCE</scope>
    <source>
        <strain evidence="2">TN14-10</strain>
    </source>
</reference>
<dbReference type="EMBL" id="JAFKCZ010000006">
    <property type="protein sequence ID" value="MBN7796739.1"/>
    <property type="molecule type" value="Genomic_DNA"/>
</dbReference>
<feature type="transmembrane region" description="Helical" evidence="1">
    <location>
        <begin position="120"/>
        <end position="140"/>
    </location>
</feature>
<comment type="caution">
    <text evidence="2">The sequence shown here is derived from an EMBL/GenBank/DDBJ whole genome shotgun (WGS) entry which is preliminary data.</text>
</comment>
<evidence type="ECO:0000313" key="3">
    <source>
        <dbReference type="Proteomes" id="UP000664303"/>
    </source>
</evidence>
<sequence length="148" mass="16736">MSILADRRARRTPWHLWVVGVLSLLWNAVGAADFTLTQMQHEQYMSNFTPEQLAYFYGFPVWVIVCWGIAVWGAVLGSILLLMRRRPAALAFFISLLAMIATSVRNLLLSDGLQVMGDTALWFSAVIFVIALALFVYAGIMNRRNILR</sequence>
<evidence type="ECO:0000313" key="2">
    <source>
        <dbReference type="EMBL" id="MBN7796739.1"/>
    </source>
</evidence>
<accession>A0A939IIL4</accession>
<keyword evidence="1" id="KW-0812">Transmembrane</keyword>
<organism evidence="2 3">
    <name type="scientific">Parahaliea mediterranea</name>
    <dbReference type="NCBI Taxonomy" id="651086"/>
    <lineage>
        <taxon>Bacteria</taxon>
        <taxon>Pseudomonadati</taxon>
        <taxon>Pseudomonadota</taxon>
        <taxon>Gammaproteobacteria</taxon>
        <taxon>Cellvibrionales</taxon>
        <taxon>Halieaceae</taxon>
        <taxon>Parahaliea</taxon>
    </lineage>
</organism>
<feature type="transmembrane region" description="Helical" evidence="1">
    <location>
        <begin position="55"/>
        <end position="82"/>
    </location>
</feature>
<dbReference type="RefSeq" id="WP_206560191.1">
    <property type="nucleotide sequence ID" value="NZ_JAFKCZ010000006.1"/>
</dbReference>
<keyword evidence="1" id="KW-1133">Transmembrane helix</keyword>
<keyword evidence="3" id="KW-1185">Reference proteome</keyword>
<feature type="transmembrane region" description="Helical" evidence="1">
    <location>
        <begin position="89"/>
        <end position="108"/>
    </location>
</feature>
<dbReference type="Proteomes" id="UP000664303">
    <property type="component" value="Unassembled WGS sequence"/>
</dbReference>
<evidence type="ECO:0008006" key="4">
    <source>
        <dbReference type="Google" id="ProtNLM"/>
    </source>
</evidence>
<keyword evidence="1" id="KW-0472">Membrane</keyword>
<evidence type="ECO:0000256" key="1">
    <source>
        <dbReference type="SAM" id="Phobius"/>
    </source>
</evidence>
<dbReference type="AlphaFoldDB" id="A0A939IIL4"/>
<protein>
    <recommendedName>
        <fullName evidence="4">Sugar transporter</fullName>
    </recommendedName>
</protein>
<proteinExistence type="predicted"/>